<feature type="domain" description="Protein kinase" evidence="20">
    <location>
        <begin position="26"/>
        <end position="330"/>
    </location>
</feature>
<dbReference type="Gene3D" id="1.10.510.10">
    <property type="entry name" value="Transferase(Phosphotransferase) domain 1"/>
    <property type="match status" value="2"/>
</dbReference>
<keyword evidence="14" id="KW-1133">Transmembrane helix</keyword>
<evidence type="ECO:0000256" key="14">
    <source>
        <dbReference type="ARBA" id="ARBA00022989"/>
    </source>
</evidence>
<dbReference type="PROSITE" id="PS50011">
    <property type="entry name" value="PROTEIN_KINASE_DOM"/>
    <property type="match status" value="2"/>
</dbReference>
<evidence type="ECO:0000256" key="2">
    <source>
        <dbReference type="ARBA" id="ARBA00012513"/>
    </source>
</evidence>
<keyword evidence="16" id="KW-0675">Receptor</keyword>
<evidence type="ECO:0000256" key="3">
    <source>
        <dbReference type="ARBA" id="ARBA00022475"/>
    </source>
</evidence>
<keyword evidence="13" id="KW-0067">ATP-binding</keyword>
<dbReference type="Gene3D" id="3.30.200.20">
    <property type="entry name" value="Phosphorylase Kinase, domain 1"/>
    <property type="match status" value="2"/>
</dbReference>
<dbReference type="Pfam" id="PF14299">
    <property type="entry name" value="PP2"/>
    <property type="match status" value="2"/>
</dbReference>
<keyword evidence="15" id="KW-0472">Membrane</keyword>
<proteinExistence type="predicted"/>
<dbReference type="AlphaFoldDB" id="A0A6L2JH53"/>
<protein>
    <recommendedName>
        <fullName evidence="2">non-specific serine/threonine protein kinase</fullName>
        <ecNumber evidence="2">2.7.11.1</ecNumber>
    </recommendedName>
</protein>
<dbReference type="InterPro" id="IPR008271">
    <property type="entry name" value="Ser/Thr_kinase_AS"/>
</dbReference>
<feature type="domain" description="Protein kinase" evidence="20">
    <location>
        <begin position="352"/>
        <end position="621"/>
    </location>
</feature>
<accession>A0A6L2JH53</accession>
<evidence type="ECO:0000256" key="6">
    <source>
        <dbReference type="ARBA" id="ARBA00022614"/>
    </source>
</evidence>
<evidence type="ECO:0000256" key="17">
    <source>
        <dbReference type="ARBA" id="ARBA00023180"/>
    </source>
</evidence>
<reference evidence="21" key="1">
    <citation type="journal article" date="2019" name="Sci. Rep.">
        <title>Draft genome of Tanacetum cinerariifolium, the natural source of mosquito coil.</title>
        <authorList>
            <person name="Yamashiro T."/>
            <person name="Shiraishi A."/>
            <person name="Satake H."/>
            <person name="Nakayama K."/>
        </authorList>
    </citation>
    <scope>NUCLEOTIDE SEQUENCE</scope>
</reference>
<keyword evidence="5" id="KW-0597">Phosphoprotein</keyword>
<dbReference type="Pfam" id="PF07714">
    <property type="entry name" value="PK_Tyr_Ser-Thr"/>
    <property type="match status" value="2"/>
</dbReference>
<gene>
    <name evidence="21" type="ORF">Tci_007193</name>
</gene>
<comment type="catalytic activity">
    <reaction evidence="19">
        <text>L-seryl-[protein] + ATP = O-phospho-L-seryl-[protein] + ADP + H(+)</text>
        <dbReference type="Rhea" id="RHEA:17989"/>
        <dbReference type="Rhea" id="RHEA-COMP:9863"/>
        <dbReference type="Rhea" id="RHEA-COMP:11604"/>
        <dbReference type="ChEBI" id="CHEBI:15378"/>
        <dbReference type="ChEBI" id="CHEBI:29999"/>
        <dbReference type="ChEBI" id="CHEBI:30616"/>
        <dbReference type="ChEBI" id="CHEBI:83421"/>
        <dbReference type="ChEBI" id="CHEBI:456216"/>
        <dbReference type="EC" id="2.7.11.1"/>
    </reaction>
</comment>
<comment type="caution">
    <text evidence="21">The sequence shown here is derived from an EMBL/GenBank/DDBJ whole genome shotgun (WGS) entry which is preliminary data.</text>
</comment>
<dbReference type="GO" id="GO:0004714">
    <property type="term" value="F:transmembrane receptor protein tyrosine kinase activity"/>
    <property type="evidence" value="ECO:0007669"/>
    <property type="project" value="InterPro"/>
</dbReference>
<comment type="subcellular location">
    <subcellularLocation>
        <location evidence="1">Cell membrane</location>
        <topology evidence="1">Single-pass membrane protein</topology>
    </subcellularLocation>
</comment>
<keyword evidence="6" id="KW-0433">Leucine-rich repeat</keyword>
<dbReference type="GO" id="GO:0009506">
    <property type="term" value="C:plasmodesma"/>
    <property type="evidence" value="ECO:0007669"/>
    <property type="project" value="TreeGrafter"/>
</dbReference>
<sequence length="1035" mass="119422">MSFIFVKNLEHLNVPFTDIELATNSFAKTHLIGSGTYGKVYKGELELPVEKKNKNDISIRRTVAIKRILIREDEQGIEGFIAEILLLTTCEHLNIVSLLGFCHEGSHMILVYEYASNGSLDDYLRNKYNYLTWEQRIKICIHIAHGLNYLHTREEIDQRVIHRDIKSGNILLGKNLEAKISDFGLSKLYPNRTEASTYYTDIIAGTKLYLDPEYAATGKLKRETDIYSLGVVLFEILSGKIANDRIFTNEDKKGLAPYAKRRFKEGTLHELIDPKIMEEVDEHISTLNKGPNQDSLIAFSKIAYECLAETQVMRPRTEIIIKELEKALFLQENHKDKLQISLEDIKKATQNFNDDNLIGEGPFCKVYKGEVMHAHGCNTVAVKRLDTSHRLLGDYYDFLVELEILVEHTHENIMGLIGYYKEGNEKIIVCDYAHNGSLDKHLDDISVTWIKRLNICIDVASGLAFLHTGALTKEMVIHNNIKSANILLNDEWKAKITDFGLSIISIDGEIMYHERVGGYVEPLHESMGFITKESETKESDIYFFGVVLFEVLSGRSIVTDKHKYDRQNLTAVKDIVFEHIERCIAPESLNKFRKIASRCIDDEKEKRPTAQEVLAQLKKALEIQEGYDIWEPKLPKDYKELIQMSKCPDIYFDKNKKELYDTFFTEGILLREDTVWFSFGGNGERNKMISASEFSYINDRSPHDWQSIPESKFKKVVEVLDTTNLMLKIEIRTDLLSPNVTYGVRLLFKFRDSRKVSSKLAYVNLKYKKGSETLHAYFATWRDDNWMTVELCRFLNHKEVTTLTFLLESFSTHYCKDEAIYIEGVKHEEIDQKNDIQQVKESDMNVDQVQQLLINNDEGEKLFSLTDVNGKKHLMLPAKAALHDLTNYVKLKPSKLSAESRFQEVFELLPQQVFRINCTIKIHMLSPDTDYACYLVFKLSEQCDGLYCPVQVRDLLQRKTEEAGIIYLIPPSPWNIHDFIKIPRQRTDGLMEVEVWKFNSTHDLKNNCLPMNLRLTSYEGTMSGLIVCGLEFRPM</sequence>
<evidence type="ECO:0000256" key="7">
    <source>
        <dbReference type="ARBA" id="ARBA00022679"/>
    </source>
</evidence>
<dbReference type="GO" id="GO:0005524">
    <property type="term" value="F:ATP binding"/>
    <property type="evidence" value="ECO:0007669"/>
    <property type="project" value="UniProtKB-KW"/>
</dbReference>
<keyword evidence="3" id="KW-1003">Cell membrane</keyword>
<dbReference type="InterPro" id="IPR000719">
    <property type="entry name" value="Prot_kinase_dom"/>
</dbReference>
<evidence type="ECO:0000256" key="5">
    <source>
        <dbReference type="ARBA" id="ARBA00022553"/>
    </source>
</evidence>
<dbReference type="FunFam" id="1.10.510.10:FF:000358">
    <property type="entry name" value="Putative leucine-rich repeat receptor-like serine/threonine-protein kinase"/>
    <property type="match status" value="1"/>
</dbReference>
<evidence type="ECO:0000256" key="16">
    <source>
        <dbReference type="ARBA" id="ARBA00023170"/>
    </source>
</evidence>
<dbReference type="PANTHER" id="PTHR27003">
    <property type="entry name" value="OS07G0166700 PROTEIN"/>
    <property type="match status" value="1"/>
</dbReference>
<keyword evidence="10" id="KW-0677">Repeat</keyword>
<dbReference type="InterPro" id="IPR045272">
    <property type="entry name" value="ANXUR1/2-like"/>
</dbReference>
<keyword evidence="9" id="KW-0732">Signal</keyword>
<evidence type="ECO:0000259" key="20">
    <source>
        <dbReference type="PROSITE" id="PS50011"/>
    </source>
</evidence>
<name>A0A6L2JH53_TANCI</name>
<dbReference type="SMART" id="SM00220">
    <property type="entry name" value="S_TKc"/>
    <property type="match status" value="2"/>
</dbReference>
<evidence type="ECO:0000256" key="19">
    <source>
        <dbReference type="ARBA" id="ARBA00048679"/>
    </source>
</evidence>
<dbReference type="SUPFAM" id="SSF56112">
    <property type="entry name" value="Protein kinase-like (PK-like)"/>
    <property type="match status" value="2"/>
</dbReference>
<organism evidence="21">
    <name type="scientific">Tanacetum cinerariifolium</name>
    <name type="common">Dalmatian daisy</name>
    <name type="synonym">Chrysanthemum cinerariifolium</name>
    <dbReference type="NCBI Taxonomy" id="118510"/>
    <lineage>
        <taxon>Eukaryota</taxon>
        <taxon>Viridiplantae</taxon>
        <taxon>Streptophyta</taxon>
        <taxon>Embryophyta</taxon>
        <taxon>Tracheophyta</taxon>
        <taxon>Spermatophyta</taxon>
        <taxon>Magnoliopsida</taxon>
        <taxon>eudicotyledons</taxon>
        <taxon>Gunneridae</taxon>
        <taxon>Pentapetalae</taxon>
        <taxon>asterids</taxon>
        <taxon>campanulids</taxon>
        <taxon>Asterales</taxon>
        <taxon>Asteraceae</taxon>
        <taxon>Asteroideae</taxon>
        <taxon>Anthemideae</taxon>
        <taxon>Anthemidinae</taxon>
        <taxon>Tanacetum</taxon>
    </lineage>
</organism>
<evidence type="ECO:0000256" key="13">
    <source>
        <dbReference type="ARBA" id="ARBA00022840"/>
    </source>
</evidence>
<evidence type="ECO:0000256" key="18">
    <source>
        <dbReference type="ARBA" id="ARBA00047899"/>
    </source>
</evidence>
<dbReference type="PROSITE" id="PS00108">
    <property type="entry name" value="PROTEIN_KINASE_ST"/>
    <property type="match status" value="1"/>
</dbReference>
<dbReference type="EMBL" id="BKCJ010000665">
    <property type="protein sequence ID" value="GEU35215.1"/>
    <property type="molecule type" value="Genomic_DNA"/>
</dbReference>
<evidence type="ECO:0000256" key="8">
    <source>
        <dbReference type="ARBA" id="ARBA00022692"/>
    </source>
</evidence>
<dbReference type="GO" id="GO:0004674">
    <property type="term" value="F:protein serine/threonine kinase activity"/>
    <property type="evidence" value="ECO:0007669"/>
    <property type="project" value="UniProtKB-KW"/>
</dbReference>
<evidence type="ECO:0000256" key="15">
    <source>
        <dbReference type="ARBA" id="ARBA00023136"/>
    </source>
</evidence>
<keyword evidence="7" id="KW-0808">Transferase</keyword>
<keyword evidence="11" id="KW-0547">Nucleotide-binding</keyword>
<dbReference type="InterPro" id="IPR001245">
    <property type="entry name" value="Ser-Thr/Tyr_kinase_cat_dom"/>
</dbReference>
<dbReference type="EC" id="2.7.11.1" evidence="2"/>
<dbReference type="InterPro" id="IPR011009">
    <property type="entry name" value="Kinase-like_dom_sf"/>
</dbReference>
<keyword evidence="12 21" id="KW-0418">Kinase</keyword>
<keyword evidence="4" id="KW-0723">Serine/threonine-protein kinase</keyword>
<evidence type="ECO:0000256" key="10">
    <source>
        <dbReference type="ARBA" id="ARBA00022737"/>
    </source>
</evidence>
<evidence type="ECO:0000313" key="21">
    <source>
        <dbReference type="EMBL" id="GEU35215.1"/>
    </source>
</evidence>
<dbReference type="PANTHER" id="PTHR27003:SF471">
    <property type="entry name" value="VASCULAR ENDOTHELIAL GROWTH FACTOR RECEPTOR 2 (VEGFR2)-RELATED"/>
    <property type="match status" value="1"/>
</dbReference>
<keyword evidence="17" id="KW-0325">Glycoprotein</keyword>
<keyword evidence="8" id="KW-0812">Transmembrane</keyword>
<evidence type="ECO:0000256" key="4">
    <source>
        <dbReference type="ARBA" id="ARBA00022527"/>
    </source>
</evidence>
<dbReference type="GO" id="GO:0005886">
    <property type="term" value="C:plasma membrane"/>
    <property type="evidence" value="ECO:0007669"/>
    <property type="project" value="UniProtKB-SubCell"/>
</dbReference>
<evidence type="ECO:0000256" key="1">
    <source>
        <dbReference type="ARBA" id="ARBA00004162"/>
    </source>
</evidence>
<evidence type="ECO:0000256" key="9">
    <source>
        <dbReference type="ARBA" id="ARBA00022729"/>
    </source>
</evidence>
<comment type="catalytic activity">
    <reaction evidence="18">
        <text>L-threonyl-[protein] + ATP = O-phospho-L-threonyl-[protein] + ADP + H(+)</text>
        <dbReference type="Rhea" id="RHEA:46608"/>
        <dbReference type="Rhea" id="RHEA-COMP:11060"/>
        <dbReference type="Rhea" id="RHEA-COMP:11605"/>
        <dbReference type="ChEBI" id="CHEBI:15378"/>
        <dbReference type="ChEBI" id="CHEBI:30013"/>
        <dbReference type="ChEBI" id="CHEBI:30616"/>
        <dbReference type="ChEBI" id="CHEBI:61977"/>
        <dbReference type="ChEBI" id="CHEBI:456216"/>
        <dbReference type="EC" id="2.7.11.1"/>
    </reaction>
</comment>
<dbReference type="InterPro" id="IPR025886">
    <property type="entry name" value="PP2-like"/>
</dbReference>
<evidence type="ECO:0000256" key="12">
    <source>
        <dbReference type="ARBA" id="ARBA00022777"/>
    </source>
</evidence>
<evidence type="ECO:0000256" key="11">
    <source>
        <dbReference type="ARBA" id="ARBA00022741"/>
    </source>
</evidence>